<sequence>MQQTQKGSIRARVGHPFRVLKRQFCYMKTRYRSLMKNVAQITTLFAPDNLWMARKALCKA</sequence>
<keyword evidence="2" id="KW-1185">Reference proteome</keyword>
<dbReference type="Proteomes" id="UP000004682">
    <property type="component" value="Unassembled WGS sequence"/>
</dbReference>
<dbReference type="EMBL" id="JH692066">
    <property type="protein sequence ID" value="EIP85709.1"/>
    <property type="molecule type" value="Genomic_DNA"/>
</dbReference>
<evidence type="ECO:0000313" key="1">
    <source>
        <dbReference type="EMBL" id="EIP85709.1"/>
    </source>
</evidence>
<reference evidence="2" key="1">
    <citation type="journal article" date="2012" name="J. Bacteriol.">
        <title>Revised Genome Sequence of Burkholderia thailandensis MSMB43 with Improved Annotation.</title>
        <authorList>
            <person name="Zhuo Y."/>
            <person name="Liu L."/>
            <person name="Wang Q."/>
            <person name="Liu X."/>
            <person name="Ren B."/>
            <person name="Liu M."/>
            <person name="Ni P."/>
            <person name="Cheng Y.Q."/>
            <person name="Zhang L."/>
        </authorList>
    </citation>
    <scope>NUCLEOTIDE SEQUENCE [LARGE SCALE GENOMIC DNA]</scope>
    <source>
        <strain evidence="2">MSMB43</strain>
    </source>
</reference>
<name>A0ABN0G0E5_9BURK</name>
<evidence type="ECO:0000313" key="2">
    <source>
        <dbReference type="Proteomes" id="UP000004682"/>
    </source>
</evidence>
<protein>
    <submittedName>
        <fullName evidence="1">ISRSO18-transposase protein</fullName>
    </submittedName>
</protein>
<gene>
    <name evidence="1" type="ORF">A33K_17767</name>
</gene>
<proteinExistence type="predicted"/>
<organism evidence="1 2">
    <name type="scientific">Burkholderia humptydooensis MSMB43</name>
    <dbReference type="NCBI Taxonomy" id="441157"/>
    <lineage>
        <taxon>Bacteria</taxon>
        <taxon>Pseudomonadati</taxon>
        <taxon>Pseudomonadota</taxon>
        <taxon>Betaproteobacteria</taxon>
        <taxon>Burkholderiales</taxon>
        <taxon>Burkholderiaceae</taxon>
        <taxon>Burkholderia</taxon>
        <taxon>pseudomallei group</taxon>
    </lineage>
</organism>
<accession>A0ABN0G0E5</accession>